<dbReference type="InterPro" id="IPR015797">
    <property type="entry name" value="NUDIX_hydrolase-like_dom_sf"/>
</dbReference>
<dbReference type="PANTHER" id="PTHR11839">
    <property type="entry name" value="UDP/ADP-SUGAR PYROPHOSPHATASE"/>
    <property type="match status" value="1"/>
</dbReference>
<dbReference type="SUPFAM" id="SSF55811">
    <property type="entry name" value="Nudix"/>
    <property type="match status" value="1"/>
</dbReference>
<evidence type="ECO:0000256" key="1">
    <source>
        <dbReference type="ARBA" id="ARBA00001946"/>
    </source>
</evidence>
<evidence type="ECO:0000259" key="3">
    <source>
        <dbReference type="PROSITE" id="PS51462"/>
    </source>
</evidence>
<evidence type="ECO:0000313" key="4">
    <source>
        <dbReference type="EMBL" id="KAB1653597.1"/>
    </source>
</evidence>
<dbReference type="CDD" id="cd24161">
    <property type="entry name" value="NUDIX_ADPRase_Ndx2"/>
    <property type="match status" value="1"/>
</dbReference>
<dbReference type="InterPro" id="IPR000086">
    <property type="entry name" value="NUDIX_hydrolase_dom"/>
</dbReference>
<protein>
    <submittedName>
        <fullName evidence="4">NUDIX hydrolase</fullName>
    </submittedName>
</protein>
<keyword evidence="2 4" id="KW-0378">Hydrolase</keyword>
<accession>A0A7J5BNA1</accession>
<dbReference type="GO" id="GO:0006753">
    <property type="term" value="P:nucleoside phosphate metabolic process"/>
    <property type="evidence" value="ECO:0007669"/>
    <property type="project" value="TreeGrafter"/>
</dbReference>
<dbReference type="Gene3D" id="3.90.79.10">
    <property type="entry name" value="Nucleoside Triphosphate Pyrophosphohydrolase"/>
    <property type="match status" value="1"/>
</dbReference>
<dbReference type="PROSITE" id="PS51462">
    <property type="entry name" value="NUDIX"/>
    <property type="match status" value="1"/>
</dbReference>
<comment type="caution">
    <text evidence="4">The sequence shown here is derived from an EMBL/GenBank/DDBJ whole genome shotgun (WGS) entry which is preliminary data.</text>
</comment>
<sequence length="204" mass="22120">MTDEERPVRTNGWTTTSTREIYANPWIRVREDAVVRPDGGTGIYGVVEVRHPSVFVVAIDEYERVVLIDLYRFTTASWSTEVPAGSTDGEEPLVAAKRELAEETGLVADSWDHIGDMTSLNGISNAPEHVFLARGLRAAPDDGTASRAEEGIADVRRVPWREVQQLLATGRITDAETIAALMFATIATGRFADQGPAGLTPAGP</sequence>
<dbReference type="RefSeq" id="WP_158041713.1">
    <property type="nucleotide sequence ID" value="NZ_JACCFV010000001.1"/>
</dbReference>
<dbReference type="GO" id="GO:0005829">
    <property type="term" value="C:cytosol"/>
    <property type="evidence" value="ECO:0007669"/>
    <property type="project" value="TreeGrafter"/>
</dbReference>
<name>A0A7J5BNA1_9MICO</name>
<dbReference type="AlphaFoldDB" id="A0A7J5BNA1"/>
<evidence type="ECO:0000313" key="5">
    <source>
        <dbReference type="Proteomes" id="UP000467240"/>
    </source>
</evidence>
<dbReference type="GO" id="GO:0019693">
    <property type="term" value="P:ribose phosphate metabolic process"/>
    <property type="evidence" value="ECO:0007669"/>
    <property type="project" value="TreeGrafter"/>
</dbReference>
<dbReference type="Pfam" id="PF00293">
    <property type="entry name" value="NUDIX"/>
    <property type="match status" value="1"/>
</dbReference>
<proteinExistence type="predicted"/>
<dbReference type="EMBL" id="WBJZ01000022">
    <property type="protein sequence ID" value="KAB1653597.1"/>
    <property type="molecule type" value="Genomic_DNA"/>
</dbReference>
<keyword evidence="5" id="KW-1185">Reference proteome</keyword>
<comment type="cofactor">
    <cofactor evidence="1">
        <name>Mg(2+)</name>
        <dbReference type="ChEBI" id="CHEBI:18420"/>
    </cofactor>
</comment>
<gene>
    <name evidence="4" type="ORF">F8O01_14715</name>
</gene>
<dbReference type="PANTHER" id="PTHR11839:SF18">
    <property type="entry name" value="NUDIX HYDROLASE DOMAIN-CONTAINING PROTEIN"/>
    <property type="match status" value="1"/>
</dbReference>
<dbReference type="GO" id="GO:0016787">
    <property type="term" value="F:hydrolase activity"/>
    <property type="evidence" value="ECO:0007669"/>
    <property type="project" value="UniProtKB-KW"/>
</dbReference>
<evidence type="ECO:0000256" key="2">
    <source>
        <dbReference type="ARBA" id="ARBA00022801"/>
    </source>
</evidence>
<reference evidence="4 5" key="1">
    <citation type="submission" date="2019-09" db="EMBL/GenBank/DDBJ databases">
        <title>Phylogeny of genus Pseudoclavibacter and closely related genus.</title>
        <authorList>
            <person name="Li Y."/>
        </authorList>
    </citation>
    <scope>NUCLEOTIDE SEQUENCE [LARGE SCALE GENOMIC DNA]</scope>
    <source>
        <strain evidence="4 5">DSM 23821</strain>
    </source>
</reference>
<organism evidence="4 5">
    <name type="scientific">Pseudoclavibacter chungangensis</name>
    <dbReference type="NCBI Taxonomy" id="587635"/>
    <lineage>
        <taxon>Bacteria</taxon>
        <taxon>Bacillati</taxon>
        <taxon>Actinomycetota</taxon>
        <taxon>Actinomycetes</taxon>
        <taxon>Micrococcales</taxon>
        <taxon>Microbacteriaceae</taxon>
        <taxon>Pseudoclavibacter</taxon>
    </lineage>
</organism>
<dbReference type="OrthoDB" id="177518at2"/>
<feature type="domain" description="Nudix hydrolase" evidence="3">
    <location>
        <begin position="49"/>
        <end position="180"/>
    </location>
</feature>
<dbReference type="Proteomes" id="UP000467240">
    <property type="component" value="Unassembled WGS sequence"/>
</dbReference>